<dbReference type="PANTHER" id="PTHR43317:SF1">
    <property type="entry name" value="THERMOSPERMINE SYNTHASE ACAULIS5"/>
    <property type="match status" value="1"/>
</dbReference>
<dbReference type="SUPFAM" id="SSF53335">
    <property type="entry name" value="S-adenosyl-L-methionine-dependent methyltransferases"/>
    <property type="match status" value="1"/>
</dbReference>
<feature type="domain" description="PABS" evidence="6">
    <location>
        <begin position="503"/>
        <end position="742"/>
    </location>
</feature>
<keyword evidence="2 4" id="KW-0808">Transferase</keyword>
<evidence type="ECO:0000256" key="4">
    <source>
        <dbReference type="PROSITE-ProRule" id="PRU00354"/>
    </source>
</evidence>
<dbReference type="GO" id="GO:0010487">
    <property type="term" value="F:thermospermine synthase activity"/>
    <property type="evidence" value="ECO:0007669"/>
    <property type="project" value="TreeGrafter"/>
</dbReference>
<name>A0A6V0BVJ5_9STRA</name>
<dbReference type="InterPro" id="IPR030374">
    <property type="entry name" value="PABS"/>
</dbReference>
<feature type="active site" description="Proton acceptor" evidence="4">
    <location>
        <position position="661"/>
    </location>
</feature>
<reference evidence="7" key="1">
    <citation type="submission" date="2021-01" db="EMBL/GenBank/DDBJ databases">
        <authorList>
            <person name="Corre E."/>
            <person name="Pelletier E."/>
            <person name="Niang G."/>
            <person name="Scheremetjew M."/>
            <person name="Finn R."/>
            <person name="Kale V."/>
            <person name="Holt S."/>
            <person name="Cochrane G."/>
            <person name="Meng A."/>
            <person name="Brown T."/>
            <person name="Cohen L."/>
        </authorList>
    </citation>
    <scope>NUCLEOTIDE SEQUENCE</scope>
    <source>
        <strain evidence="7">10249 10 AB</strain>
    </source>
</reference>
<evidence type="ECO:0000313" key="7">
    <source>
        <dbReference type="EMBL" id="CAE0725569.1"/>
    </source>
</evidence>
<dbReference type="PROSITE" id="PS51006">
    <property type="entry name" value="PABS_2"/>
    <property type="match status" value="1"/>
</dbReference>
<gene>
    <name evidence="7" type="ORF">PAUS00366_LOCUS18326</name>
    <name evidence="8" type="ORF">PAUS00366_LOCUS18327</name>
</gene>
<dbReference type="InterPro" id="IPR046341">
    <property type="entry name" value="SET_dom_sf"/>
</dbReference>
<comment type="similarity">
    <text evidence="1">Belongs to the spermidine/spermine synthase family.</text>
</comment>
<evidence type="ECO:0000256" key="3">
    <source>
        <dbReference type="ARBA" id="ARBA00023115"/>
    </source>
</evidence>
<evidence type="ECO:0000259" key="6">
    <source>
        <dbReference type="PROSITE" id="PS51006"/>
    </source>
</evidence>
<evidence type="ECO:0000256" key="5">
    <source>
        <dbReference type="SAM" id="SignalP"/>
    </source>
</evidence>
<proteinExistence type="inferred from homology"/>
<feature type="signal peptide" evidence="5">
    <location>
        <begin position="1"/>
        <end position="21"/>
    </location>
</feature>
<dbReference type="InterPro" id="IPR029063">
    <property type="entry name" value="SAM-dependent_MTases_sf"/>
</dbReference>
<evidence type="ECO:0000256" key="1">
    <source>
        <dbReference type="ARBA" id="ARBA00007867"/>
    </source>
</evidence>
<dbReference type="EMBL" id="HBIX01026979">
    <property type="protein sequence ID" value="CAE0725569.1"/>
    <property type="molecule type" value="Transcribed_RNA"/>
</dbReference>
<dbReference type="Gene3D" id="3.40.50.150">
    <property type="entry name" value="Vaccinia Virus protein VP39"/>
    <property type="match status" value="1"/>
</dbReference>
<dbReference type="Gene3D" id="3.90.1410.10">
    <property type="entry name" value="set domain protein methyltransferase, domain 1"/>
    <property type="match status" value="1"/>
</dbReference>
<dbReference type="Pfam" id="PF01564">
    <property type="entry name" value="Spermine_synth"/>
    <property type="match status" value="1"/>
</dbReference>
<evidence type="ECO:0000313" key="8">
    <source>
        <dbReference type="EMBL" id="CAE0725570.1"/>
    </source>
</evidence>
<keyword evidence="5" id="KW-0732">Signal</keyword>
<accession>A0A6V0BVJ5</accession>
<dbReference type="GO" id="GO:0006596">
    <property type="term" value="P:polyamine biosynthetic process"/>
    <property type="evidence" value="ECO:0007669"/>
    <property type="project" value="UniProtKB-UniRule"/>
</dbReference>
<keyword evidence="3 4" id="KW-0620">Polyamine biosynthesis</keyword>
<sequence>MPTTMTMLRFMAAFFVAAVASVETATSTSTSTSTTATINRKATQDLIEWIRSLDGGLYNPKQEERTFGKDNQHRGIFAKQDIDEGEVILEVPWDSILGAKGATRGVMQAERVSYLARKEGITYFDEDETLRFINVECRAIRNVLREVKLGEASAYAPHLRYLSLLGSSSSSDETVFPPPIPTLWSEEGRALLEDINDHGGLPPQGLFTPLQYDWYGSCIENVTDPTEAGVAAVVASHGSSGSVLGEFGVLVPLLDNYHYNQRQAGNRPLGEQHRNAKSVVQMGESVRLVATRKIVEGEQIYRAFENKKDLIVGDLLDFETGGVFRDYGIVDTEIYPKYYYFRIMTEHEEDESIGVFLDTTKSTDDDDDNKSLKLHWVIGDYDTEEYDWVEIEIYMTRELNRLQRIQAVASTEGSTSAPPADSNMSLYEWETAWKYHANLLEVVTLAVDEIGKKFTEESCPGGMMPSDDGVCPIWDGFDDLPTVPITDLNLEFDPSNPYGPSDTGYNMCNDEDASAFENYIPAGDEAVIKSQYQEIRFYSDATKKDMVMKLDATVQQCSSYRPHYHEFAVHYPARFIETIKRVLFVGGGDSMVLHEVLKYPSLELVVGLELDQYVVRNSFRYFNSQPHFDDKRVEWWFGDGAKSLLMLPKEYFQSFDLVVVDLSETVMSFQVTDKLSIFQTLSLLLKPEGIMLKNGEYYMDKMSQYFDYTLQYFEYDVPFICDQGMVIGSNNIDFFNRTMKDHGVELLVYESQDEINEKFNEYYRFTEYRKNDARKQDKCEDMDDDIDMERRNAGILMIVEAENLTHEFKSIGSTEGLITQALDKIGLSIITPVTRAPTTIVVLLKEGYVTARLFPEKSYIGFDIQLWGNFYLMDKARDQLVESFGGTEEATSSFRIVTGGMRSTPTQENDRKKIGPRMVNSRNCEEDVPADTTTTVGKSIDLVQGTLEESLHLLEEGAMTAAVLCGAEGETCKSLEVLSKTEKIKKVIPVYTCASLKESSAQFSSDISKKMAECEVEISNTLASDTIDDKISLLVVDDTSQHIMGKPLLGIFTSVWNRKRLFTSNRFVAFSNSSETINAWRRNLLVKIREEVGFKPMSLVDLALEDAESKSKVSILSIHDPEFFLHVKEMVGNFNLAHEAIAGATMEVESVFDGLPPPHIGHFRPKKFEADDYDPNPAKEQHSGQVSLGRQSIIQFEMSPNGGPKFSESILETALKQAIASTEDLEIFFFQDGIGDGMVGVTMSRDGTVDVVITWDGNTHLDVNLFTRDESPQLRQNFIETFTSKLKTVQLTLSDTHPRGTGRVVSFPGHIN</sequence>
<evidence type="ECO:0000256" key="2">
    <source>
        <dbReference type="ARBA" id="ARBA00022679"/>
    </source>
</evidence>
<dbReference type="PANTHER" id="PTHR43317">
    <property type="entry name" value="THERMOSPERMINE SYNTHASE ACAULIS5"/>
    <property type="match status" value="1"/>
</dbReference>
<protein>
    <recommendedName>
        <fullName evidence="6">PABS domain-containing protein</fullName>
    </recommendedName>
</protein>
<feature type="chain" id="PRO_5035586217" description="PABS domain-containing protein" evidence="5">
    <location>
        <begin position="22"/>
        <end position="1312"/>
    </location>
</feature>
<dbReference type="SUPFAM" id="SSF82199">
    <property type="entry name" value="SET domain"/>
    <property type="match status" value="1"/>
</dbReference>
<organism evidence="7">
    <name type="scientific">Pseudo-nitzschia australis</name>
    <dbReference type="NCBI Taxonomy" id="44445"/>
    <lineage>
        <taxon>Eukaryota</taxon>
        <taxon>Sar</taxon>
        <taxon>Stramenopiles</taxon>
        <taxon>Ochrophyta</taxon>
        <taxon>Bacillariophyta</taxon>
        <taxon>Bacillariophyceae</taxon>
        <taxon>Bacillariophycidae</taxon>
        <taxon>Bacillariales</taxon>
        <taxon>Bacillariaceae</taxon>
        <taxon>Pseudo-nitzschia</taxon>
    </lineage>
</organism>
<dbReference type="EMBL" id="HBIX01026980">
    <property type="protein sequence ID" value="CAE0725570.1"/>
    <property type="molecule type" value="Transcribed_RNA"/>
</dbReference>